<feature type="domain" description="Response regulatory" evidence="2">
    <location>
        <begin position="8"/>
        <end position="122"/>
    </location>
</feature>
<gene>
    <name evidence="3" type="ORF">S01H1_68243</name>
</gene>
<sequence>MKEKPEINILVVDDEIEIQHLFRKLLSRNGCRVRTTGSGEKALEMVKKQAFDVIFLDVRLPGFSGHQTLRGIRGIRPDTRLIMMSGLPIEQRVRGVFCEESQGFIYKPFKIREIMDLAKRNRTYPGSKRQDEIANYR</sequence>
<dbReference type="Gene3D" id="3.40.50.2300">
    <property type="match status" value="1"/>
</dbReference>
<dbReference type="CDD" id="cd00156">
    <property type="entry name" value="REC"/>
    <property type="match status" value="1"/>
</dbReference>
<proteinExistence type="predicted"/>
<accession>X0X1X9</accession>
<dbReference type="AlphaFoldDB" id="X0X1X9"/>
<keyword evidence="1" id="KW-0597">Phosphoprotein</keyword>
<dbReference type="EMBL" id="BARS01045251">
    <property type="protein sequence ID" value="GAG30648.1"/>
    <property type="molecule type" value="Genomic_DNA"/>
</dbReference>
<comment type="caution">
    <text evidence="3">The sequence shown here is derived from an EMBL/GenBank/DDBJ whole genome shotgun (WGS) entry which is preliminary data.</text>
</comment>
<dbReference type="SUPFAM" id="SSF52172">
    <property type="entry name" value="CheY-like"/>
    <property type="match status" value="1"/>
</dbReference>
<evidence type="ECO:0000259" key="2">
    <source>
        <dbReference type="PROSITE" id="PS50110"/>
    </source>
</evidence>
<dbReference type="GO" id="GO:0000160">
    <property type="term" value="P:phosphorelay signal transduction system"/>
    <property type="evidence" value="ECO:0007669"/>
    <property type="project" value="InterPro"/>
</dbReference>
<dbReference type="InterPro" id="IPR050595">
    <property type="entry name" value="Bact_response_regulator"/>
</dbReference>
<name>X0X1X9_9ZZZZ</name>
<dbReference type="PANTHER" id="PTHR44591:SF3">
    <property type="entry name" value="RESPONSE REGULATORY DOMAIN-CONTAINING PROTEIN"/>
    <property type="match status" value="1"/>
</dbReference>
<reference evidence="3" key="1">
    <citation type="journal article" date="2014" name="Front. Microbiol.">
        <title>High frequency of phylogenetically diverse reductive dehalogenase-homologous genes in deep subseafloor sedimentary metagenomes.</title>
        <authorList>
            <person name="Kawai M."/>
            <person name="Futagami T."/>
            <person name="Toyoda A."/>
            <person name="Takaki Y."/>
            <person name="Nishi S."/>
            <person name="Hori S."/>
            <person name="Arai W."/>
            <person name="Tsubouchi T."/>
            <person name="Morono Y."/>
            <person name="Uchiyama I."/>
            <person name="Ito T."/>
            <person name="Fujiyama A."/>
            <person name="Inagaki F."/>
            <person name="Takami H."/>
        </authorList>
    </citation>
    <scope>NUCLEOTIDE SEQUENCE</scope>
    <source>
        <strain evidence="3">Expedition CK06-06</strain>
    </source>
</reference>
<dbReference type="InterPro" id="IPR001789">
    <property type="entry name" value="Sig_transdc_resp-reg_receiver"/>
</dbReference>
<dbReference type="Pfam" id="PF00072">
    <property type="entry name" value="Response_reg"/>
    <property type="match status" value="1"/>
</dbReference>
<dbReference type="SMART" id="SM00448">
    <property type="entry name" value="REC"/>
    <property type="match status" value="1"/>
</dbReference>
<organism evidence="3">
    <name type="scientific">marine sediment metagenome</name>
    <dbReference type="NCBI Taxonomy" id="412755"/>
    <lineage>
        <taxon>unclassified sequences</taxon>
        <taxon>metagenomes</taxon>
        <taxon>ecological metagenomes</taxon>
    </lineage>
</organism>
<dbReference type="PANTHER" id="PTHR44591">
    <property type="entry name" value="STRESS RESPONSE REGULATOR PROTEIN 1"/>
    <property type="match status" value="1"/>
</dbReference>
<protein>
    <recommendedName>
        <fullName evidence="2">Response regulatory domain-containing protein</fullName>
    </recommendedName>
</protein>
<evidence type="ECO:0000256" key="1">
    <source>
        <dbReference type="ARBA" id="ARBA00022553"/>
    </source>
</evidence>
<dbReference type="InterPro" id="IPR011006">
    <property type="entry name" value="CheY-like_superfamily"/>
</dbReference>
<evidence type="ECO:0000313" key="3">
    <source>
        <dbReference type="EMBL" id="GAG30648.1"/>
    </source>
</evidence>
<dbReference type="PROSITE" id="PS50110">
    <property type="entry name" value="RESPONSE_REGULATORY"/>
    <property type="match status" value="1"/>
</dbReference>